<reference evidence="1 2" key="1">
    <citation type="submission" date="2014-11" db="EMBL/GenBank/DDBJ databases">
        <title>Complete genome sequence and analysis of Lactobacillus hokkaidonensis LOOC260T.</title>
        <authorList>
            <person name="Tanizawa Y."/>
            <person name="Tohno M."/>
            <person name="Kaminuma E."/>
            <person name="Nakamura Y."/>
            <person name="Arita M."/>
        </authorList>
    </citation>
    <scope>NUCLEOTIDE SEQUENCE [LARGE SCALE GENOMIC DNA]</scope>
    <source>
        <strain evidence="1 2">LOOC260</strain>
    </source>
</reference>
<accession>A0A0A1GWQ5</accession>
<name>A0A0A1GWQ5_9LACO</name>
<sequence length="111" mass="12986">MKANDLTTHFMLYSDGTTGKPRPIYIADIHNKEALVYKITSQFEHKSKTVKSKYFEIKDWKITGLKKQSWIDTYSDPIWLPLTTLKTSFGHLSNQDILAFHKFIQLNSLDY</sequence>
<proteinExistence type="predicted"/>
<dbReference type="KEGG" id="lho:LOOC260_107630"/>
<evidence type="ECO:0000313" key="1">
    <source>
        <dbReference type="EMBL" id="BAP85303.1"/>
    </source>
</evidence>
<dbReference type="EMBL" id="AP014680">
    <property type="protein sequence ID" value="BAP85303.1"/>
    <property type="molecule type" value="Genomic_DNA"/>
</dbReference>
<dbReference type="AlphaFoldDB" id="A0A0A1GWQ5"/>
<evidence type="ECO:0000313" key="2">
    <source>
        <dbReference type="Proteomes" id="UP000031620"/>
    </source>
</evidence>
<dbReference type="Proteomes" id="UP000031620">
    <property type="component" value="Chromosome"/>
</dbReference>
<protein>
    <submittedName>
        <fullName evidence="1">Uncharacterized protein</fullName>
    </submittedName>
</protein>
<organism evidence="1 2">
    <name type="scientific">Paucilactobacillus hokkaidonensis JCM 18461</name>
    <dbReference type="NCBI Taxonomy" id="1291742"/>
    <lineage>
        <taxon>Bacteria</taxon>
        <taxon>Bacillati</taxon>
        <taxon>Bacillota</taxon>
        <taxon>Bacilli</taxon>
        <taxon>Lactobacillales</taxon>
        <taxon>Lactobacillaceae</taxon>
        <taxon>Paucilactobacillus</taxon>
    </lineage>
</organism>
<dbReference type="RefSeq" id="WP_041093113.1">
    <property type="nucleotide sequence ID" value="NZ_AP014680.1"/>
</dbReference>
<gene>
    <name evidence="1" type="ORF">LOOC260_107630</name>
</gene>
<dbReference type="HOGENOM" id="CLU_121823_7_1_9"/>
<dbReference type="STRING" id="1291742.LOOC260_107630"/>